<dbReference type="Pfam" id="PF13568">
    <property type="entry name" value="OMP_b-brl_2"/>
    <property type="match status" value="1"/>
</dbReference>
<evidence type="ECO:0000259" key="1">
    <source>
        <dbReference type="Pfam" id="PF13568"/>
    </source>
</evidence>
<feature type="domain" description="Outer membrane protein beta-barrel" evidence="1">
    <location>
        <begin position="49"/>
        <end position="191"/>
    </location>
</feature>
<sequence length="215" mass="23523">MYKEKILFVLLMFSLSLTQVKGQGFVKKLMSKMYAGPKIEANASNFFLSDMKGTKSKMGIGGSVGGFIGLRVSSHFAIQEDFSVYYRTSMLEREFVNHDIKNIGTQMTIYGIGKWKIGNGNVMVGAGPFAEFGINAKSKSNGVETDLYKQDVDGNTSLKRFNAGAALTVGYEFRFGLQVCASYKLGLLDVLDAQRNTATLRPGIISLGIAYTLSK</sequence>
<dbReference type="InterPro" id="IPR025665">
    <property type="entry name" value="Beta-barrel_OMP_2"/>
</dbReference>
<name>A0A412XXB4_9BACE</name>
<dbReference type="EMBL" id="QRZF01000017">
    <property type="protein sequence ID" value="RGV49739.1"/>
    <property type="molecule type" value="Genomic_DNA"/>
</dbReference>
<gene>
    <name evidence="2" type="ORF">DWW10_19385</name>
</gene>
<dbReference type="Proteomes" id="UP000283850">
    <property type="component" value="Unassembled WGS sequence"/>
</dbReference>
<dbReference type="RefSeq" id="WP_118422117.1">
    <property type="nucleotide sequence ID" value="NZ_QRZF01000017.1"/>
</dbReference>
<accession>A0A412XXB4</accession>
<proteinExistence type="predicted"/>
<protein>
    <submittedName>
        <fullName evidence="2">PorT family protein</fullName>
    </submittedName>
</protein>
<comment type="caution">
    <text evidence="2">The sequence shown here is derived from an EMBL/GenBank/DDBJ whole genome shotgun (WGS) entry which is preliminary data.</text>
</comment>
<evidence type="ECO:0000313" key="2">
    <source>
        <dbReference type="EMBL" id="RGV49739.1"/>
    </source>
</evidence>
<reference evidence="2 3" key="1">
    <citation type="submission" date="2018-08" db="EMBL/GenBank/DDBJ databases">
        <title>A genome reference for cultivated species of the human gut microbiota.</title>
        <authorList>
            <person name="Zou Y."/>
            <person name="Xue W."/>
            <person name="Luo G."/>
        </authorList>
    </citation>
    <scope>NUCLEOTIDE SEQUENCE [LARGE SCALE GENOMIC DNA]</scope>
    <source>
        <strain evidence="2 3">AF14-32</strain>
    </source>
</reference>
<organism evidence="2 3">
    <name type="scientific">Bacteroides intestinalis</name>
    <dbReference type="NCBI Taxonomy" id="329854"/>
    <lineage>
        <taxon>Bacteria</taxon>
        <taxon>Pseudomonadati</taxon>
        <taxon>Bacteroidota</taxon>
        <taxon>Bacteroidia</taxon>
        <taxon>Bacteroidales</taxon>
        <taxon>Bacteroidaceae</taxon>
        <taxon>Bacteroides</taxon>
    </lineage>
</organism>
<dbReference type="AlphaFoldDB" id="A0A412XXB4"/>
<evidence type="ECO:0000313" key="3">
    <source>
        <dbReference type="Proteomes" id="UP000283850"/>
    </source>
</evidence>